<dbReference type="PANTHER" id="PTHR46638:SF1">
    <property type="entry name" value="CORRINOID ADENOSYLTRANSFERASE"/>
    <property type="match status" value="1"/>
</dbReference>
<dbReference type="PANTHER" id="PTHR46638">
    <property type="entry name" value="CORRINOID ADENOSYLTRANSFERASE"/>
    <property type="match status" value="1"/>
</dbReference>
<comment type="catalytic activity">
    <reaction evidence="9">
        <text>2 cob(II)alamin + reduced [electron-transfer flavoprotein] + 2 ATP = 2 adenosylcob(III)alamin + 2 triphosphate + oxidized [electron-transfer flavoprotein] + 3 H(+)</text>
        <dbReference type="Rhea" id="RHEA:28671"/>
        <dbReference type="Rhea" id="RHEA-COMP:10685"/>
        <dbReference type="Rhea" id="RHEA-COMP:10686"/>
        <dbReference type="ChEBI" id="CHEBI:15378"/>
        <dbReference type="ChEBI" id="CHEBI:16304"/>
        <dbReference type="ChEBI" id="CHEBI:18036"/>
        <dbReference type="ChEBI" id="CHEBI:18408"/>
        <dbReference type="ChEBI" id="CHEBI:30616"/>
        <dbReference type="ChEBI" id="CHEBI:57692"/>
        <dbReference type="ChEBI" id="CHEBI:58307"/>
        <dbReference type="EC" id="2.5.1.17"/>
    </reaction>
</comment>
<organism evidence="10 11">
    <name type="scientific">Trichlorobacter ammonificans</name>
    <dbReference type="NCBI Taxonomy" id="2916410"/>
    <lineage>
        <taxon>Bacteria</taxon>
        <taxon>Pseudomonadati</taxon>
        <taxon>Thermodesulfobacteriota</taxon>
        <taxon>Desulfuromonadia</taxon>
        <taxon>Geobacterales</taxon>
        <taxon>Geobacteraceae</taxon>
        <taxon>Trichlorobacter</taxon>
    </lineage>
</organism>
<sequence length="175" mass="19015">MPLELGTVQIYTGNGKGKTTAALGLSLRAVGRGLSVCFFQFIKGGGPYGEQLAADRLAPLFTVIQTGRPGWVNTKDITEDRHRAQEALEQAKQLLVSGKYDLFVCDEILGAIGFGLLEVEQVLELISLRPAAVELVLTGRNADQRLIDAADLVTEMREIKHYYRAGVAARTGIEL</sequence>
<evidence type="ECO:0000256" key="9">
    <source>
        <dbReference type="ARBA" id="ARBA00048692"/>
    </source>
</evidence>
<reference evidence="10 11" key="1">
    <citation type="submission" date="2022-03" db="EMBL/GenBank/DDBJ databases">
        <authorList>
            <person name="Koch H."/>
        </authorList>
    </citation>
    <scope>NUCLEOTIDE SEQUENCE [LARGE SCALE GENOMIC DNA]</scope>
    <source>
        <strain evidence="10 11">G1</strain>
    </source>
</reference>
<keyword evidence="11" id="KW-1185">Reference proteome</keyword>
<evidence type="ECO:0000313" key="11">
    <source>
        <dbReference type="Proteomes" id="UP001295463"/>
    </source>
</evidence>
<protein>
    <recommendedName>
        <fullName evidence="3">corrinoid adenosyltransferase</fullName>
        <ecNumber evidence="3">2.5.1.17</ecNumber>
    </recommendedName>
    <alternativeName>
        <fullName evidence="5">Cob(II)alamin adenosyltransferase</fullName>
    </alternativeName>
    <alternativeName>
        <fullName evidence="7">Cob(II)yrinic acid a,c-diamide adenosyltransferase</fullName>
    </alternativeName>
    <alternativeName>
        <fullName evidence="6">Cobinamide/cobalamin adenosyltransferase</fullName>
    </alternativeName>
</protein>
<comment type="catalytic activity">
    <reaction evidence="8">
        <text>2 cob(II)yrinate a,c diamide + reduced [electron-transfer flavoprotein] + 2 ATP = 2 adenosylcob(III)yrinate a,c-diamide + 2 triphosphate + oxidized [electron-transfer flavoprotein] + 3 H(+)</text>
        <dbReference type="Rhea" id="RHEA:11528"/>
        <dbReference type="Rhea" id="RHEA-COMP:10685"/>
        <dbReference type="Rhea" id="RHEA-COMP:10686"/>
        <dbReference type="ChEBI" id="CHEBI:15378"/>
        <dbReference type="ChEBI" id="CHEBI:18036"/>
        <dbReference type="ChEBI" id="CHEBI:30616"/>
        <dbReference type="ChEBI" id="CHEBI:57692"/>
        <dbReference type="ChEBI" id="CHEBI:58307"/>
        <dbReference type="ChEBI" id="CHEBI:58503"/>
        <dbReference type="ChEBI" id="CHEBI:58537"/>
        <dbReference type="EC" id="2.5.1.17"/>
    </reaction>
</comment>
<proteinExistence type="inferred from homology"/>
<evidence type="ECO:0000256" key="7">
    <source>
        <dbReference type="ARBA" id="ARBA00033354"/>
    </source>
</evidence>
<keyword evidence="10" id="KW-0808">Transferase</keyword>
<evidence type="ECO:0000256" key="4">
    <source>
        <dbReference type="ARBA" id="ARBA00024929"/>
    </source>
</evidence>
<evidence type="ECO:0000256" key="1">
    <source>
        <dbReference type="ARBA" id="ARBA00005121"/>
    </source>
</evidence>
<comment type="pathway">
    <text evidence="1">Cofactor biosynthesis; adenosylcobalamin biosynthesis; adenosylcobalamin from cob(II)yrinate a,c-diamide: step 2/7.</text>
</comment>
<evidence type="ECO:0000256" key="8">
    <source>
        <dbReference type="ARBA" id="ARBA00048555"/>
    </source>
</evidence>
<dbReference type="NCBIfam" id="TIGR00708">
    <property type="entry name" value="cobA"/>
    <property type="match status" value="1"/>
</dbReference>
<comment type="similarity">
    <text evidence="2">Belongs to the Cob(I)alamin adenosyltransferase family.</text>
</comment>
<dbReference type="Pfam" id="PF02572">
    <property type="entry name" value="CobA_CobO_BtuR"/>
    <property type="match status" value="1"/>
</dbReference>
<dbReference type="CDD" id="cd00561">
    <property type="entry name" value="CobA_ACA"/>
    <property type="match status" value="1"/>
</dbReference>
<accession>A0ABM9D4L1</accession>
<dbReference type="EMBL" id="OW150024">
    <property type="protein sequence ID" value="CAH2030189.1"/>
    <property type="molecule type" value="Genomic_DNA"/>
</dbReference>
<evidence type="ECO:0000313" key="10">
    <source>
        <dbReference type="EMBL" id="CAH2030189.1"/>
    </source>
</evidence>
<evidence type="ECO:0000256" key="3">
    <source>
        <dbReference type="ARBA" id="ARBA00012454"/>
    </source>
</evidence>
<dbReference type="InterPro" id="IPR027417">
    <property type="entry name" value="P-loop_NTPase"/>
</dbReference>
<gene>
    <name evidence="10" type="ORF">GEAMG1_0367</name>
</gene>
<dbReference type="RefSeq" id="WP_305731142.1">
    <property type="nucleotide sequence ID" value="NZ_OW150024.1"/>
</dbReference>
<name>A0ABM9D4L1_9BACT</name>
<comment type="function">
    <text evidence="4">Required for both de novo synthesis of the corrin ring for the assimilation of exogenous corrinoids. Participates in the adenosylation of a variety of incomplete and complete corrinoids.</text>
</comment>
<dbReference type="PIRSF" id="PIRSF015617">
    <property type="entry name" value="Adensltrnsf_CobA"/>
    <property type="match status" value="1"/>
</dbReference>
<dbReference type="GO" id="GO:0008817">
    <property type="term" value="F:corrinoid adenosyltransferase activity"/>
    <property type="evidence" value="ECO:0007669"/>
    <property type="project" value="UniProtKB-EC"/>
</dbReference>
<evidence type="ECO:0000256" key="6">
    <source>
        <dbReference type="ARBA" id="ARBA00033334"/>
    </source>
</evidence>
<dbReference type="NCBIfam" id="NF004637">
    <property type="entry name" value="PRK05986.1"/>
    <property type="match status" value="1"/>
</dbReference>
<dbReference type="EC" id="2.5.1.17" evidence="3"/>
<dbReference type="SUPFAM" id="SSF52540">
    <property type="entry name" value="P-loop containing nucleoside triphosphate hydrolases"/>
    <property type="match status" value="1"/>
</dbReference>
<evidence type="ECO:0000256" key="2">
    <source>
        <dbReference type="ARBA" id="ARBA00007487"/>
    </source>
</evidence>
<dbReference type="InterPro" id="IPR003724">
    <property type="entry name" value="CblAdoTrfase_CobA"/>
</dbReference>
<evidence type="ECO:0000256" key="5">
    <source>
        <dbReference type="ARBA" id="ARBA00031529"/>
    </source>
</evidence>
<dbReference type="Gene3D" id="3.40.50.300">
    <property type="entry name" value="P-loop containing nucleotide triphosphate hydrolases"/>
    <property type="match status" value="1"/>
</dbReference>
<dbReference type="Proteomes" id="UP001295463">
    <property type="component" value="Chromosome"/>
</dbReference>